<dbReference type="SUPFAM" id="SSF48208">
    <property type="entry name" value="Six-hairpin glycosidases"/>
    <property type="match status" value="1"/>
</dbReference>
<dbReference type="FunFam" id="1.50.10.10:FF:000073">
    <property type="entry name" value="Glycogen debranching enzyme, hypothetical (TreX-like)"/>
    <property type="match status" value="1"/>
</dbReference>
<gene>
    <name evidence="3" type="ORF">HWN40_04745</name>
</gene>
<dbReference type="GO" id="GO:0004135">
    <property type="term" value="F:amylo-alpha-1,6-glucosidase activity"/>
    <property type="evidence" value="ECO:0007669"/>
    <property type="project" value="InterPro"/>
</dbReference>
<dbReference type="EMBL" id="CP058215">
    <property type="protein sequence ID" value="QLC49605.1"/>
    <property type="molecule type" value="Genomic_DNA"/>
</dbReference>
<protein>
    <submittedName>
        <fullName evidence="3">Glycogen debranching enzyme N-terminal domain-containing protein</fullName>
    </submittedName>
</protein>
<name>A0A7D5ING8_9EURY</name>
<dbReference type="Gene3D" id="1.50.10.10">
    <property type="match status" value="1"/>
</dbReference>
<dbReference type="RefSeq" id="WP_176964661.1">
    <property type="nucleotide sequence ID" value="NZ_CP058215.1"/>
</dbReference>
<dbReference type="InterPro" id="IPR010401">
    <property type="entry name" value="AGL/Gdb1"/>
</dbReference>
<dbReference type="PANTHER" id="PTHR10569:SF2">
    <property type="entry name" value="GLYCOGEN DEBRANCHING ENZYME"/>
    <property type="match status" value="1"/>
</dbReference>
<dbReference type="InterPro" id="IPR012341">
    <property type="entry name" value="6hp_glycosidase-like_sf"/>
</dbReference>
<reference evidence="3 4" key="1">
    <citation type="submission" date="2020-06" db="EMBL/GenBank/DDBJ databases">
        <title>Methanolobus halotolerans sp. nov., isolated from a saline lake Tus in Siberia.</title>
        <authorList>
            <person name="Shen Y."/>
            <person name="Chen S.-C."/>
            <person name="Lai M.-C."/>
            <person name="Huang H.-H."/>
            <person name="Chiu H.-H."/>
            <person name="Tang S.-L."/>
            <person name="Rogozin D.Y."/>
            <person name="Degermendzhy A.G."/>
        </authorList>
    </citation>
    <scope>NUCLEOTIDE SEQUENCE [LARGE SCALE GENOMIC DNA]</scope>
    <source>
        <strain evidence="3 4">DSM 21339</strain>
    </source>
</reference>
<dbReference type="AlphaFoldDB" id="A0A7D5ING8"/>
<dbReference type="Pfam" id="PF12439">
    <property type="entry name" value="GDE_N"/>
    <property type="match status" value="1"/>
</dbReference>
<evidence type="ECO:0000313" key="3">
    <source>
        <dbReference type="EMBL" id="QLC49605.1"/>
    </source>
</evidence>
<sequence length="666" mass="75605">MKDISYDRDRGDISNREFPYKEWIVTNGLGGYAAGTSMGINTRKYHGLLVASMNPPVERRLMLCSLDEEIIAGEDTYYLAAHQYPGKVHPEGYRYLMGFAMDPIPTFRYMTGGISIEKKLFMVYGENTIIIMYNIHNPLDTDVSLRMFPLVNDRDIHHLTRSKDINFHQEAKDTGIILKNGKSEIHLNSNMQFSHEPYWYYNLEYPVELSRGYPYIEDNFNPGYFEADIGKGYSSFFIIASTGDTGSADIRTVRNRLEKETERLDKLVERYDRDDTFIRRLVTAGDSFIVKRKSTDSRSVIAGYHWFADWGRDSMISLPGLTLVSGRFDDARNILATFAANCREGLIPNMFSDSPGGSAIYNSVDASLWFVHSLGRYFDYTEDIPFIDSMWNTVEDIIENYRNGTRFGIGMDDDGLIFHGGQLTWMDAIVDNTPITPRKGKACEINALWYNALKYAELLGEKLEREVSGYSETARTAKDSFAEKFLNRERGCLYDLIPGPESRIHAKDASVRPNQIFAVSLPFTMLSRNTEKGIVKVVTEELLTPYGLRTLSPRDTVYIGTYRGDLLSRDAAYHSGTAWPWLLGPYITAYRKVNDYSQESRSYAKALLKGLERHLDEAGIGTISEVFDGNVPHKPGGCISQAWSVAEISRAWAEDVMQEEDCSSPL</sequence>
<accession>A0A7D5ING8</accession>
<feature type="domain" description="Glycogen debranching enzyme bacterial and archaeal type N-terminal" evidence="2">
    <location>
        <begin position="21"/>
        <end position="233"/>
    </location>
</feature>
<dbReference type="InterPro" id="IPR008928">
    <property type="entry name" value="6-hairpin_glycosidase_sf"/>
</dbReference>
<keyword evidence="4" id="KW-1185">Reference proteome</keyword>
<dbReference type="InterPro" id="IPR006451">
    <property type="entry name" value="Glycogen_debranch_arc"/>
</dbReference>
<proteinExistence type="predicted"/>
<organism evidence="3 4">
    <name type="scientific">Methanolobus zinderi</name>
    <dbReference type="NCBI Taxonomy" id="536044"/>
    <lineage>
        <taxon>Archaea</taxon>
        <taxon>Methanobacteriati</taxon>
        <taxon>Methanobacteriota</taxon>
        <taxon>Stenosarchaea group</taxon>
        <taxon>Methanomicrobia</taxon>
        <taxon>Methanosarcinales</taxon>
        <taxon>Methanosarcinaceae</taxon>
        <taxon>Methanolobus</taxon>
    </lineage>
</organism>
<dbReference type="Pfam" id="PF06202">
    <property type="entry name" value="GDE_C"/>
    <property type="match status" value="1"/>
</dbReference>
<dbReference type="InterPro" id="IPR024742">
    <property type="entry name" value="Glycogen_debranch_N"/>
</dbReference>
<feature type="domain" description="Glycogen debranching enzyme C-terminal" evidence="1">
    <location>
        <begin position="284"/>
        <end position="650"/>
    </location>
</feature>
<dbReference type="GO" id="GO:0004134">
    <property type="term" value="F:4-alpha-glucanotransferase activity"/>
    <property type="evidence" value="ECO:0007669"/>
    <property type="project" value="InterPro"/>
</dbReference>
<evidence type="ECO:0000259" key="1">
    <source>
        <dbReference type="Pfam" id="PF06202"/>
    </source>
</evidence>
<dbReference type="OrthoDB" id="8543at2157"/>
<dbReference type="Proteomes" id="UP000509594">
    <property type="component" value="Chromosome"/>
</dbReference>
<dbReference type="InterPro" id="IPR032790">
    <property type="entry name" value="GDE_C"/>
</dbReference>
<dbReference type="GO" id="GO:0005980">
    <property type="term" value="P:glycogen catabolic process"/>
    <property type="evidence" value="ECO:0007669"/>
    <property type="project" value="InterPro"/>
</dbReference>
<evidence type="ECO:0000313" key="4">
    <source>
        <dbReference type="Proteomes" id="UP000509594"/>
    </source>
</evidence>
<dbReference type="KEGG" id="mzi:HWN40_04745"/>
<dbReference type="NCBIfam" id="TIGR01561">
    <property type="entry name" value="gde_arch"/>
    <property type="match status" value="1"/>
</dbReference>
<dbReference type="PANTHER" id="PTHR10569">
    <property type="entry name" value="GLYCOGEN DEBRANCHING ENZYME"/>
    <property type="match status" value="1"/>
</dbReference>
<dbReference type="GeneID" id="55820958"/>
<evidence type="ECO:0000259" key="2">
    <source>
        <dbReference type="Pfam" id="PF12439"/>
    </source>
</evidence>